<dbReference type="InterPro" id="IPR013902">
    <property type="entry name" value="Mug135-like_C"/>
</dbReference>
<evidence type="ECO:0000256" key="1">
    <source>
        <dbReference type="ARBA" id="ARBA00005788"/>
    </source>
</evidence>
<dbReference type="VEuPathDB" id="FungiDB:PC9H_006110"/>
<comment type="caution">
    <text evidence="4">The sequence shown here is derived from an EMBL/GenBank/DDBJ whole genome shotgun (WGS) entry which is preliminary data.</text>
</comment>
<comment type="similarity">
    <text evidence="1">Belongs to the UPF0612 family.</text>
</comment>
<organism evidence="4 5">
    <name type="scientific">Pleurotus ostreatus</name>
    <name type="common">Oyster mushroom</name>
    <name type="synonym">White-rot fungus</name>
    <dbReference type="NCBI Taxonomy" id="5322"/>
    <lineage>
        <taxon>Eukaryota</taxon>
        <taxon>Fungi</taxon>
        <taxon>Dikarya</taxon>
        <taxon>Basidiomycota</taxon>
        <taxon>Agaricomycotina</taxon>
        <taxon>Agaricomycetes</taxon>
        <taxon>Agaricomycetidae</taxon>
        <taxon>Agaricales</taxon>
        <taxon>Pleurotineae</taxon>
        <taxon>Pleurotaceae</taxon>
        <taxon>Pleurotus</taxon>
    </lineage>
</organism>
<proteinExistence type="inferred from homology"/>
<evidence type="ECO:0000313" key="4">
    <source>
        <dbReference type="EMBL" id="KAF7430405.1"/>
    </source>
</evidence>
<reference evidence="4" key="1">
    <citation type="submission" date="2019-07" db="EMBL/GenBank/DDBJ databases">
        <authorList>
            <person name="Palmer J.M."/>
        </authorList>
    </citation>
    <scope>NUCLEOTIDE SEQUENCE</scope>
    <source>
        <strain evidence="4">PC9</strain>
    </source>
</reference>
<dbReference type="Gene3D" id="1.20.5.190">
    <property type="match status" value="1"/>
</dbReference>
<keyword evidence="5" id="KW-1185">Reference proteome</keyword>
<dbReference type="GeneID" id="59375928"/>
<dbReference type="Proteomes" id="UP000623687">
    <property type="component" value="Unassembled WGS sequence"/>
</dbReference>
<dbReference type="EMBL" id="JACETU010000004">
    <property type="protein sequence ID" value="KAF7430405.1"/>
    <property type="molecule type" value="Genomic_DNA"/>
</dbReference>
<keyword evidence="2" id="KW-0175">Coiled coil</keyword>
<dbReference type="Pfam" id="PF08593">
    <property type="entry name" value="Mug135_C"/>
    <property type="match status" value="1"/>
</dbReference>
<evidence type="ECO:0000313" key="5">
    <source>
        <dbReference type="Proteomes" id="UP000623687"/>
    </source>
</evidence>
<protein>
    <recommendedName>
        <fullName evidence="3">Mug135-like C-terminal domain-containing protein</fullName>
    </recommendedName>
</protein>
<evidence type="ECO:0000256" key="2">
    <source>
        <dbReference type="SAM" id="Coils"/>
    </source>
</evidence>
<accession>A0A8H6ZW29</accession>
<gene>
    <name evidence="4" type="ORF">PC9H_006110</name>
</gene>
<dbReference type="OrthoDB" id="3230244at2759"/>
<feature type="coiled-coil region" evidence="2">
    <location>
        <begin position="99"/>
        <end position="126"/>
    </location>
</feature>
<dbReference type="AlphaFoldDB" id="A0A8H6ZW29"/>
<dbReference type="RefSeq" id="XP_036631683.1">
    <property type="nucleotide sequence ID" value="XM_036775664.1"/>
</dbReference>
<sequence length="223" mass="24233">MIQLPVLSASGHQVLDRIFPPPPSDPPVTADVAKAWFLAYETARLYEHHTGGPFITHEDLCNSAVYAAQIIGTRTVQLDLVAALREALAPVEARLHADMQGLRAEMQGLRADMQGLRADMQQVREDLGKEVRCSRRLAAIARNSNSPSGAFESVPFANFDDPVTAPHNLPSLHSLDAVNGLEDEPLRAYVSGYYPGTEAANIARAQCINLVLTAIGAFKHTRV</sequence>
<name>A0A8H6ZW29_PLEOS</name>
<evidence type="ECO:0000259" key="3">
    <source>
        <dbReference type="Pfam" id="PF08593"/>
    </source>
</evidence>
<feature type="domain" description="Mug135-like C-terminal" evidence="3">
    <location>
        <begin position="144"/>
        <end position="217"/>
    </location>
</feature>